<organism evidence="4">
    <name type="scientific">Siphoviridae sp. ctsoB6</name>
    <dbReference type="NCBI Taxonomy" id="2826487"/>
    <lineage>
        <taxon>Viruses</taxon>
        <taxon>Duplodnaviria</taxon>
        <taxon>Heunggongvirae</taxon>
        <taxon>Uroviricota</taxon>
        <taxon>Caudoviricetes</taxon>
    </lineage>
</organism>
<dbReference type="PROSITE" id="PS51688">
    <property type="entry name" value="ICA"/>
    <property type="match status" value="1"/>
</dbReference>
<evidence type="ECO:0000256" key="2">
    <source>
        <dbReference type="ARBA" id="ARBA00022732"/>
    </source>
</evidence>
<proteinExistence type="predicted"/>
<dbReference type="Pfam" id="PF13884">
    <property type="entry name" value="Peptidase_S74"/>
    <property type="match status" value="1"/>
</dbReference>
<evidence type="ECO:0000313" key="4">
    <source>
        <dbReference type="EMBL" id="DAE20717.1"/>
    </source>
</evidence>
<dbReference type="GO" id="GO:0098015">
    <property type="term" value="C:virus tail"/>
    <property type="evidence" value="ECO:0007669"/>
    <property type="project" value="UniProtKB-KW"/>
</dbReference>
<evidence type="ECO:0000259" key="3">
    <source>
        <dbReference type="PROSITE" id="PS51688"/>
    </source>
</evidence>
<keyword evidence="2" id="KW-1227">Viral tail protein</keyword>
<evidence type="ECO:0000256" key="1">
    <source>
        <dbReference type="ARBA" id="ARBA00004328"/>
    </source>
</evidence>
<accession>A0A8S5QPN3</accession>
<reference evidence="4" key="1">
    <citation type="journal article" date="2021" name="Proc. Natl. Acad. Sci. U.S.A.">
        <title>A Catalog of Tens of Thousands of Viruses from Human Metagenomes Reveals Hidden Associations with Chronic Diseases.</title>
        <authorList>
            <person name="Tisza M.J."/>
            <person name="Buck C.B."/>
        </authorList>
    </citation>
    <scope>NUCLEOTIDE SEQUENCE</scope>
    <source>
        <strain evidence="4">CtsoB6</strain>
    </source>
</reference>
<comment type="subcellular location">
    <subcellularLocation>
        <location evidence="1">Virion</location>
    </subcellularLocation>
</comment>
<dbReference type="InterPro" id="IPR030392">
    <property type="entry name" value="S74_ICA"/>
</dbReference>
<keyword evidence="2" id="KW-0946">Virion</keyword>
<sequence length="886" mass="100481">MYRVLCDGLPIYDLRDENLVLIDPKLDLEVNKAGSFSFKMPPQHPQYELPQKMLSCIQVFQDEEEVFNGRITECKIDFYNRKHFTCEGQLAYLNDSIQRPAEYHDMTVRGYLESLITSHNEQVKKDRQFKVGIVTVTDNNDSLYRYTNYNSTMKEIKEDLVDDLGGYLRVRNVNGTAYLDYISDYDNVSTQSIEFGENLLDFSRNTDVSDIATVFIPLGAKLEESPIAALEQRLTIESVNNGSDSLVNLDAVKKFGYITKTITWDEVTTPKMLLYKANKYIADYQWDSMTLEVNAVDMHWTDADIEQFKLGDKIKAHSSLHGLDRYFPLSKMSIQLNNLSSSKFTLGTVVNTKLTAKSQTISNTASKAVETIPVPSAIVKQAVDQATALITAATHGHVVTTANEQLIMDTNDVNTARKVWRWNLNGLGYSSTGYNGTYKTAITMDGQIVGERLVGGSVSAEKLDITYRNQVIKEIADAEESARSDAEDYTDGELKKYYTKSEVETSIKNTKDSILLSAKETAEQYVDGKLKNYSTSAQIKVKTDSIESEVKKKLNSSELSTKIQQNSYAVKIAWNSISKYIQFEYGEMRIYESTTQNSNTLLMSMTSTGAWYYYKGATIGKIGTNGWSGDSTFRGLMFDLQNGADYMGWGYQDSPGSNYYVKLIYYANNRKEKQGLHVGANTYVWGYLRFNESAGFYNYSDKSIKLWSDKDVSIGSSSSTCCTFTGTSFQIYNNRSIDFYSPLNLHGWGYTNNSDVRLKTNIKDTAIRGLEVVNAIDLKEFDWIQSGEHQAIGIIAQQIQSFAPELISEDASDGHLKLNTDKLVYYCIKAIQELCEKEGMRYSKPIYKDPYTYLEKKTFIAKMPSQKYLESEPYEREPIILPKRRE</sequence>
<name>A0A8S5QPN3_9CAUD</name>
<protein>
    <submittedName>
        <fullName evidence="4">Tail protein</fullName>
    </submittedName>
</protein>
<dbReference type="EMBL" id="BK015700">
    <property type="protein sequence ID" value="DAE20717.1"/>
    <property type="molecule type" value="Genomic_DNA"/>
</dbReference>
<feature type="domain" description="Peptidase S74" evidence="3">
    <location>
        <begin position="754"/>
        <end position="846"/>
    </location>
</feature>